<protein>
    <recommendedName>
        <fullName evidence="10">Autophagy-related protein</fullName>
    </recommendedName>
</protein>
<dbReference type="Pfam" id="PF11700">
    <property type="entry name" value="ATG22"/>
    <property type="match status" value="1"/>
</dbReference>
<keyword evidence="3 10" id="KW-0813">Transport</keyword>
<dbReference type="Proteomes" id="UP000279259">
    <property type="component" value="Unassembled WGS sequence"/>
</dbReference>
<reference evidence="11 12" key="1">
    <citation type="submission" date="2018-11" db="EMBL/GenBank/DDBJ databases">
        <title>Genome sequence of Saitozyma podzolica DSM 27192.</title>
        <authorList>
            <person name="Aliyu H."/>
            <person name="Gorte O."/>
            <person name="Ochsenreither K."/>
        </authorList>
    </citation>
    <scope>NUCLEOTIDE SEQUENCE [LARGE SCALE GENOMIC DNA]</scope>
    <source>
        <strain evidence="11 12">DSM 27192</strain>
    </source>
</reference>
<feature type="transmembrane region" description="Helical" evidence="10">
    <location>
        <begin position="409"/>
        <end position="430"/>
    </location>
</feature>
<keyword evidence="4 10" id="KW-0926">Vacuole</keyword>
<keyword evidence="8 10" id="KW-0072">Autophagy</keyword>
<dbReference type="GO" id="GO:0005774">
    <property type="term" value="C:vacuolar membrane"/>
    <property type="evidence" value="ECO:0007669"/>
    <property type="project" value="UniProtKB-SubCell"/>
</dbReference>
<feature type="transmembrane region" description="Helical" evidence="10">
    <location>
        <begin position="116"/>
        <end position="134"/>
    </location>
</feature>
<feature type="transmembrane region" description="Helical" evidence="10">
    <location>
        <begin position="253"/>
        <end position="273"/>
    </location>
</feature>
<dbReference type="CDD" id="cd17483">
    <property type="entry name" value="MFS_Atg22_like"/>
    <property type="match status" value="1"/>
</dbReference>
<evidence type="ECO:0000313" key="12">
    <source>
        <dbReference type="Proteomes" id="UP000279259"/>
    </source>
</evidence>
<evidence type="ECO:0000256" key="6">
    <source>
        <dbReference type="ARBA" id="ARBA00022970"/>
    </source>
</evidence>
<dbReference type="InterPro" id="IPR024671">
    <property type="entry name" value="Atg22-like"/>
</dbReference>
<evidence type="ECO:0000256" key="10">
    <source>
        <dbReference type="RuleBase" id="RU363073"/>
    </source>
</evidence>
<comment type="function">
    <text evidence="10">Vacuolar effluxer which mediate the efflux of amino acids resulting from autophagic degradation. The release of autophagic amino acids allows the maintenance of protein synthesis and viability during nitrogen starvation.</text>
</comment>
<dbReference type="PANTHER" id="PTHR23519:SF1">
    <property type="entry name" value="AUTOPHAGY-RELATED PROTEIN 22"/>
    <property type="match status" value="1"/>
</dbReference>
<evidence type="ECO:0000256" key="7">
    <source>
        <dbReference type="ARBA" id="ARBA00022989"/>
    </source>
</evidence>
<proteinExistence type="inferred from homology"/>
<dbReference type="InterPro" id="IPR050495">
    <property type="entry name" value="ATG22/LtaA_families"/>
</dbReference>
<keyword evidence="12" id="KW-1185">Reference proteome</keyword>
<sequence>MRPLLGGGLPPPHVRAWYSYAFAAEVFSACALAIFLPITLEHMARDVGFGGPGWTVPCNDLEEDGGERVCRARILGVWVDTASFSMYVKSIAVATQAICIISVAPLADSPYWRKRLLITFAYIGSISSLLFLPFATPPAFAALLTIVGNVAYAVSIVCANAFLPGLAREDPDVAAALKASQGDGDDGVVPETAYARASVDEEARSLLPETLVPAVRAISAQDLADAPALEGSATTHHATLLSLTMSRLSSTGVALGFLSGVSVLTLLVIPVTVMHGTTASLRLAIGLSGAWWAIFTVPSWLGLPSGPREPLQGRAGEWLSAAWKRVGGMITPREIRALPNLFTFLLAWIFLSDGFHTTTYTAILYASSTLGMSPSKIILIGILVQLAAVFSSILAPRVQKRLGYSNQRLLLHIVLFAEAIPLYACLGLVLPFGGLRTEGEMYVAATYFGLLYGPFNSYSRAVYAELIPPGHESTFFSLFSLTDKSASFIGPAVVGVIADMTGNIRLGFVFLLVMLALPVPVLLRVRVRRGREDATAWAAARTVGATAPLLQAVQ</sequence>
<feature type="transmembrane region" description="Helical" evidence="10">
    <location>
        <begin position="442"/>
        <end position="463"/>
    </location>
</feature>
<gene>
    <name evidence="11" type="primary">ATG22</name>
    <name evidence="11" type="ORF">EHS25_000280</name>
</gene>
<dbReference type="GO" id="GO:0032974">
    <property type="term" value="P:amino acid transmembrane export from vacuole"/>
    <property type="evidence" value="ECO:0007669"/>
    <property type="project" value="InterPro"/>
</dbReference>
<feature type="transmembrane region" description="Helical" evidence="10">
    <location>
        <begin position="377"/>
        <end position="397"/>
    </location>
</feature>
<keyword evidence="7 10" id="KW-1133">Transmembrane helix</keyword>
<keyword evidence="5 10" id="KW-0812">Transmembrane</keyword>
<evidence type="ECO:0000313" key="11">
    <source>
        <dbReference type="EMBL" id="RSH95194.1"/>
    </source>
</evidence>
<evidence type="ECO:0000256" key="2">
    <source>
        <dbReference type="ARBA" id="ARBA00006978"/>
    </source>
</evidence>
<feature type="transmembrane region" description="Helical" evidence="10">
    <location>
        <begin position="20"/>
        <end position="40"/>
    </location>
</feature>
<feature type="transmembrane region" description="Helical" evidence="10">
    <location>
        <begin position="140"/>
        <end position="163"/>
    </location>
</feature>
<evidence type="ECO:0000256" key="4">
    <source>
        <dbReference type="ARBA" id="ARBA00022554"/>
    </source>
</evidence>
<dbReference type="GO" id="GO:0006914">
    <property type="term" value="P:autophagy"/>
    <property type="evidence" value="ECO:0007669"/>
    <property type="project" value="UniProtKB-KW"/>
</dbReference>
<accession>A0A427YVM5</accession>
<feature type="transmembrane region" description="Helical" evidence="10">
    <location>
        <begin position="504"/>
        <end position="523"/>
    </location>
</feature>
<comment type="caution">
    <text evidence="11">The sequence shown here is derived from an EMBL/GenBank/DDBJ whole genome shotgun (WGS) entry which is preliminary data.</text>
</comment>
<name>A0A427YVM5_9TREE</name>
<dbReference type="AlphaFoldDB" id="A0A427YVM5"/>
<organism evidence="11 12">
    <name type="scientific">Saitozyma podzolica</name>
    <dbReference type="NCBI Taxonomy" id="1890683"/>
    <lineage>
        <taxon>Eukaryota</taxon>
        <taxon>Fungi</taxon>
        <taxon>Dikarya</taxon>
        <taxon>Basidiomycota</taxon>
        <taxon>Agaricomycotina</taxon>
        <taxon>Tremellomycetes</taxon>
        <taxon>Tremellales</taxon>
        <taxon>Trimorphomycetaceae</taxon>
        <taxon>Saitozyma</taxon>
    </lineage>
</organism>
<dbReference type="InterPro" id="IPR044738">
    <property type="entry name" value="Atg22"/>
</dbReference>
<dbReference type="EMBL" id="RSCD01000001">
    <property type="protein sequence ID" value="RSH95194.1"/>
    <property type="molecule type" value="Genomic_DNA"/>
</dbReference>
<evidence type="ECO:0000256" key="9">
    <source>
        <dbReference type="ARBA" id="ARBA00023136"/>
    </source>
</evidence>
<evidence type="ECO:0000256" key="3">
    <source>
        <dbReference type="ARBA" id="ARBA00022448"/>
    </source>
</evidence>
<feature type="transmembrane region" description="Helical" evidence="10">
    <location>
        <begin position="279"/>
        <end position="303"/>
    </location>
</feature>
<comment type="similarity">
    <text evidence="2 10">Belongs to the ATG22 family.</text>
</comment>
<evidence type="ECO:0000256" key="8">
    <source>
        <dbReference type="ARBA" id="ARBA00023006"/>
    </source>
</evidence>
<evidence type="ECO:0000256" key="5">
    <source>
        <dbReference type="ARBA" id="ARBA00022692"/>
    </source>
</evidence>
<dbReference type="InterPro" id="IPR036259">
    <property type="entry name" value="MFS_trans_sf"/>
</dbReference>
<feature type="transmembrane region" description="Helical" evidence="10">
    <location>
        <begin position="341"/>
        <end position="365"/>
    </location>
</feature>
<dbReference type="SUPFAM" id="SSF103473">
    <property type="entry name" value="MFS general substrate transporter"/>
    <property type="match status" value="1"/>
</dbReference>
<dbReference type="Gene3D" id="1.20.1250.20">
    <property type="entry name" value="MFS general substrate transporter like domains"/>
    <property type="match status" value="1"/>
</dbReference>
<dbReference type="OrthoDB" id="192733at2759"/>
<keyword evidence="6 10" id="KW-0029">Amino-acid transport</keyword>
<feature type="transmembrane region" description="Helical" evidence="10">
    <location>
        <begin position="475"/>
        <end position="498"/>
    </location>
</feature>
<evidence type="ECO:0000256" key="1">
    <source>
        <dbReference type="ARBA" id="ARBA00004128"/>
    </source>
</evidence>
<dbReference type="STRING" id="1890683.A0A427YVM5"/>
<comment type="subcellular location">
    <subcellularLocation>
        <location evidence="1 10">Vacuole membrane</location>
        <topology evidence="1 10">Multi-pass membrane protein</topology>
    </subcellularLocation>
</comment>
<keyword evidence="9 10" id="KW-0472">Membrane</keyword>
<dbReference type="PANTHER" id="PTHR23519">
    <property type="entry name" value="AUTOPHAGY-RELATED PROTEIN 22"/>
    <property type="match status" value="1"/>
</dbReference>